<name>A0A9P5AMQ7_9HYPO</name>
<evidence type="ECO:0000313" key="1">
    <source>
        <dbReference type="EMBL" id="KAF4341439.1"/>
    </source>
</evidence>
<accession>A0A9P5AMQ7</accession>
<dbReference type="OrthoDB" id="4992581at2759"/>
<reference evidence="1" key="1">
    <citation type="journal article" date="2017" name="Mycologia">
        <title>Fusarium algeriense, sp. nov., a novel toxigenic crown rot pathogen of durum wheat from Algeria is nested in the Fusarium burgessii species complex.</title>
        <authorList>
            <person name="Laraba I."/>
            <person name="Keddad A."/>
            <person name="Boureghda H."/>
            <person name="Abdallah N."/>
            <person name="Vaughan M.M."/>
            <person name="Proctor R.H."/>
            <person name="Busman M."/>
            <person name="O'Donnell K."/>
        </authorList>
    </citation>
    <scope>NUCLEOTIDE SEQUENCE</scope>
    <source>
        <strain evidence="1">NRRL 25174</strain>
    </source>
</reference>
<dbReference type="EMBL" id="PVQB02000193">
    <property type="protein sequence ID" value="KAF4341439.1"/>
    <property type="molecule type" value="Genomic_DNA"/>
</dbReference>
<dbReference type="AlphaFoldDB" id="A0A9P5AMQ7"/>
<organism evidence="1 2">
    <name type="scientific">Fusarium beomiforme</name>
    <dbReference type="NCBI Taxonomy" id="44412"/>
    <lineage>
        <taxon>Eukaryota</taxon>
        <taxon>Fungi</taxon>
        <taxon>Dikarya</taxon>
        <taxon>Ascomycota</taxon>
        <taxon>Pezizomycotina</taxon>
        <taxon>Sordariomycetes</taxon>
        <taxon>Hypocreomycetidae</taxon>
        <taxon>Hypocreales</taxon>
        <taxon>Nectriaceae</taxon>
        <taxon>Fusarium</taxon>
        <taxon>Fusarium burgessii species complex</taxon>
    </lineage>
</organism>
<comment type="caution">
    <text evidence="1">The sequence shown here is derived from an EMBL/GenBank/DDBJ whole genome shotgun (WGS) entry which is preliminary data.</text>
</comment>
<keyword evidence="2" id="KW-1185">Reference proteome</keyword>
<protein>
    <submittedName>
        <fullName evidence="1">Uncharacterized protein</fullName>
    </submittedName>
</protein>
<evidence type="ECO:0000313" key="2">
    <source>
        <dbReference type="Proteomes" id="UP000730481"/>
    </source>
</evidence>
<gene>
    <name evidence="1" type="ORF">FBEOM_4600</name>
</gene>
<sequence>MSDQETQGAPTAPPKESEYQIYHKGLPGTLRIVGKSLMLVAGVNAEWNFTSVALCTHDGRQATNCSVRILYSSSGQQIYRVTGNKEAADLANLALQIVTERSGKTKVCPVKNPKAVRLG</sequence>
<reference evidence="1" key="2">
    <citation type="submission" date="2020-02" db="EMBL/GenBank/DDBJ databases">
        <title>Identification and distribution of gene clusters putatively required for synthesis of sphingolipid metabolism inhibitors in phylogenetically diverse species of the filamentous fungus Fusarium.</title>
        <authorList>
            <person name="Kim H.-S."/>
            <person name="Busman M."/>
            <person name="Brown D.W."/>
            <person name="Divon H."/>
            <person name="Uhlig S."/>
            <person name="Proctor R.H."/>
        </authorList>
    </citation>
    <scope>NUCLEOTIDE SEQUENCE</scope>
    <source>
        <strain evidence="1">NRRL 25174</strain>
    </source>
</reference>
<proteinExistence type="predicted"/>
<dbReference type="Proteomes" id="UP000730481">
    <property type="component" value="Unassembled WGS sequence"/>
</dbReference>